<dbReference type="OMA" id="MAFAKNS"/>
<dbReference type="Gene3D" id="2.60.40.420">
    <property type="entry name" value="Cupredoxins - blue copper proteins"/>
    <property type="match status" value="1"/>
</dbReference>
<dbReference type="InterPro" id="IPR003245">
    <property type="entry name" value="Phytocyanin_dom"/>
</dbReference>
<sequence>MVLSKLTMFLSLMIFVSCGVSMGEVYKVGDSTGWTNNGHIDYKSWSSNKIFSVGDSIVFEYKQQMDNVVRVTHKNFNACNATTTYATYNTGNDTFVIKRQGHFYFISSFPGHCQNGQRVDIRVPKPTQLSPSPSPTPPRAPSSSSSPPPTETITPSSTQAPAPAPSGSSKMLFSINLWLSLSMLLIIVVAIV</sequence>
<keyword evidence="2" id="KW-0325">Glycoprotein</keyword>
<dbReference type="InterPro" id="IPR039391">
    <property type="entry name" value="Phytocyanin-like"/>
</dbReference>
<dbReference type="PaxDb" id="4081-Solyc09g065250.1.1"/>
<dbReference type="SUPFAM" id="SSF49503">
    <property type="entry name" value="Cupredoxins"/>
    <property type="match status" value="1"/>
</dbReference>
<feature type="chain" id="PRO_5018528768" description="Phytocyanin domain-containing protein" evidence="5">
    <location>
        <begin position="24"/>
        <end position="192"/>
    </location>
</feature>
<dbReference type="PANTHER" id="PTHR33021">
    <property type="entry name" value="BLUE COPPER PROTEIN"/>
    <property type="match status" value="1"/>
</dbReference>
<keyword evidence="8" id="KW-1185">Reference proteome</keyword>
<proteinExistence type="predicted"/>
<dbReference type="InterPro" id="IPR008972">
    <property type="entry name" value="Cupredoxin"/>
</dbReference>
<dbReference type="GO" id="GO:0009055">
    <property type="term" value="F:electron transfer activity"/>
    <property type="evidence" value="ECO:0007669"/>
    <property type="project" value="InterPro"/>
</dbReference>
<dbReference type="PROSITE" id="PS51485">
    <property type="entry name" value="PHYTOCYANIN"/>
    <property type="match status" value="1"/>
</dbReference>
<dbReference type="STRING" id="4081.A0A3Q7IZY0"/>
<dbReference type="CDD" id="cd04216">
    <property type="entry name" value="Phytocyanin"/>
    <property type="match status" value="1"/>
</dbReference>
<evidence type="ECO:0000313" key="7">
    <source>
        <dbReference type="EnsemblPlants" id="Solyc09g065250.2.1"/>
    </source>
</evidence>
<dbReference type="Gramene" id="Solyc09g065250.2.1">
    <property type="protein sequence ID" value="Solyc09g065250.2.1"/>
    <property type="gene ID" value="Solyc09g065250.2"/>
</dbReference>
<evidence type="ECO:0000259" key="6">
    <source>
        <dbReference type="PROSITE" id="PS51485"/>
    </source>
</evidence>
<dbReference type="PROSITE" id="PS51257">
    <property type="entry name" value="PROKAR_LIPOPROTEIN"/>
    <property type="match status" value="1"/>
</dbReference>
<dbReference type="Proteomes" id="UP000004994">
    <property type="component" value="Chromosome 9"/>
</dbReference>
<evidence type="ECO:0000256" key="4">
    <source>
        <dbReference type="SAM" id="Phobius"/>
    </source>
</evidence>
<reference evidence="7" key="2">
    <citation type="submission" date="2019-01" db="UniProtKB">
        <authorList>
            <consortium name="EnsemblPlants"/>
        </authorList>
    </citation>
    <scope>IDENTIFICATION</scope>
    <source>
        <strain evidence="7">cv. Heinz 1706</strain>
    </source>
</reference>
<evidence type="ECO:0000256" key="2">
    <source>
        <dbReference type="ARBA" id="ARBA00023180"/>
    </source>
</evidence>
<dbReference type="EnsemblPlants" id="Solyc09g065250.2.1">
    <property type="protein sequence ID" value="Solyc09g065250.2.1"/>
    <property type="gene ID" value="Solyc09g065250.2"/>
</dbReference>
<accession>A0A3Q7IZY0</accession>
<keyword evidence="4" id="KW-1133">Transmembrane helix</keyword>
<evidence type="ECO:0000256" key="5">
    <source>
        <dbReference type="SAM" id="SignalP"/>
    </source>
</evidence>
<protein>
    <recommendedName>
        <fullName evidence="6">Phytocyanin domain-containing protein</fullName>
    </recommendedName>
</protein>
<name>A0A3Q7IZY0_SOLLC</name>
<keyword evidence="5" id="KW-0732">Signal</keyword>
<dbReference type="AlphaFoldDB" id="A0A3Q7IZY0"/>
<gene>
    <name evidence="7" type="primary">LOC101262046</name>
</gene>
<keyword evidence="1" id="KW-0479">Metal-binding</keyword>
<dbReference type="SMR" id="A0A3Q7IZY0"/>
<feature type="compositionally biased region" description="Low complexity" evidence="3">
    <location>
        <begin position="151"/>
        <end position="165"/>
    </location>
</feature>
<reference evidence="7" key="1">
    <citation type="journal article" date="2012" name="Nature">
        <title>The tomato genome sequence provides insights into fleshy fruit evolution.</title>
        <authorList>
            <consortium name="Tomato Genome Consortium"/>
        </authorList>
    </citation>
    <scope>NUCLEOTIDE SEQUENCE [LARGE SCALE GENOMIC DNA]</scope>
    <source>
        <strain evidence="7">cv. Heinz 1706</strain>
    </source>
</reference>
<keyword evidence="4" id="KW-0812">Transmembrane</keyword>
<feature type="region of interest" description="Disordered" evidence="3">
    <location>
        <begin position="123"/>
        <end position="165"/>
    </location>
</feature>
<dbReference type="GO" id="GO:0005886">
    <property type="term" value="C:plasma membrane"/>
    <property type="evidence" value="ECO:0000318"/>
    <property type="project" value="GO_Central"/>
</dbReference>
<feature type="compositionally biased region" description="Pro residues" evidence="3">
    <location>
        <begin position="132"/>
        <end position="150"/>
    </location>
</feature>
<organism evidence="7">
    <name type="scientific">Solanum lycopersicum</name>
    <name type="common">Tomato</name>
    <name type="synonym">Lycopersicon esculentum</name>
    <dbReference type="NCBI Taxonomy" id="4081"/>
    <lineage>
        <taxon>Eukaryota</taxon>
        <taxon>Viridiplantae</taxon>
        <taxon>Streptophyta</taxon>
        <taxon>Embryophyta</taxon>
        <taxon>Tracheophyta</taxon>
        <taxon>Spermatophyta</taxon>
        <taxon>Magnoliopsida</taxon>
        <taxon>eudicotyledons</taxon>
        <taxon>Gunneridae</taxon>
        <taxon>Pentapetalae</taxon>
        <taxon>asterids</taxon>
        <taxon>lamiids</taxon>
        <taxon>Solanales</taxon>
        <taxon>Solanaceae</taxon>
        <taxon>Solanoideae</taxon>
        <taxon>Solaneae</taxon>
        <taxon>Solanum</taxon>
        <taxon>Solanum subgen. Lycopersicon</taxon>
    </lineage>
</organism>
<dbReference type="OrthoDB" id="1933492at2759"/>
<dbReference type="InParanoid" id="A0A3Q7IZY0"/>
<dbReference type="GO" id="GO:0046872">
    <property type="term" value="F:metal ion binding"/>
    <property type="evidence" value="ECO:0007669"/>
    <property type="project" value="UniProtKB-KW"/>
</dbReference>
<dbReference type="Pfam" id="PF02298">
    <property type="entry name" value="Cu_bind_like"/>
    <property type="match status" value="1"/>
</dbReference>
<dbReference type="FunFam" id="2.60.40.420:FF:000003">
    <property type="entry name" value="Blue copper"/>
    <property type="match status" value="1"/>
</dbReference>
<evidence type="ECO:0000313" key="8">
    <source>
        <dbReference type="Proteomes" id="UP000004994"/>
    </source>
</evidence>
<dbReference type="PANTHER" id="PTHR33021:SF235">
    <property type="entry name" value="COPPER ION BINDING _ ELECTRON CARRIER PROTEIN-RELATED"/>
    <property type="match status" value="1"/>
</dbReference>
<evidence type="ECO:0000256" key="1">
    <source>
        <dbReference type="ARBA" id="ARBA00022723"/>
    </source>
</evidence>
<keyword evidence="4" id="KW-0472">Membrane</keyword>
<evidence type="ECO:0000256" key="3">
    <source>
        <dbReference type="SAM" id="MobiDB-lite"/>
    </source>
</evidence>
<feature type="domain" description="Phytocyanin" evidence="6">
    <location>
        <begin position="24"/>
        <end position="125"/>
    </location>
</feature>
<feature type="signal peptide" evidence="5">
    <location>
        <begin position="1"/>
        <end position="23"/>
    </location>
</feature>
<feature type="transmembrane region" description="Helical" evidence="4">
    <location>
        <begin position="171"/>
        <end position="191"/>
    </location>
</feature>